<dbReference type="Proteomes" id="UP000314616">
    <property type="component" value="Chromosome"/>
</dbReference>
<name>A0A5B8CAC2_9MICO</name>
<protein>
    <recommendedName>
        <fullName evidence="3">UDP-N-acetylmuramyl pentapeptide phosphotransferase/UDP-N-acetylglucosamine-1-phosphate transferase</fullName>
    </recommendedName>
</protein>
<dbReference type="EMBL" id="CP040915">
    <property type="protein sequence ID" value="QDC26571.1"/>
    <property type="molecule type" value="Genomic_DNA"/>
</dbReference>
<organism evidence="1 2">
    <name type="scientific">Georgenia yuyongxinii</name>
    <dbReference type="NCBI Taxonomy" id="2589797"/>
    <lineage>
        <taxon>Bacteria</taxon>
        <taxon>Bacillati</taxon>
        <taxon>Actinomycetota</taxon>
        <taxon>Actinomycetes</taxon>
        <taxon>Micrococcales</taxon>
        <taxon>Bogoriellaceae</taxon>
        <taxon>Georgenia</taxon>
    </lineage>
</organism>
<dbReference type="AlphaFoldDB" id="A0A5B8CAC2"/>
<dbReference type="KEGG" id="gyu:FE374_06940"/>
<sequence>MPTVLGAAATTVAAAVLEHRPPGGRRRWERTNFAGRTVSLLGGAAAGVGAVAGPVLAAAATAPPGAARAARAAHGGAGAARTSAAAVLAASAGAAMGLLDDLTEDATGAAKGLRGHLGALRQGHVTTGALKILGIGAGALAAAAVATPRRTSGTGRIVEILGGAALVAGTANLHNLFDLRPGRALKVATAVSGPLALTGPGTPHGTLAATALGVAGAALPDDLAERTMLGDTGANAVGALVGTALAAHPSRTLRAGALSAVVALTLLSERVSFSGVIERNGVLRRVDALGRRPR</sequence>
<gene>
    <name evidence="1" type="ORF">FE374_06940</name>
</gene>
<evidence type="ECO:0000313" key="1">
    <source>
        <dbReference type="EMBL" id="QDC26571.1"/>
    </source>
</evidence>
<dbReference type="OrthoDB" id="2679245at2"/>
<evidence type="ECO:0008006" key="3">
    <source>
        <dbReference type="Google" id="ProtNLM"/>
    </source>
</evidence>
<reference evidence="1 2" key="1">
    <citation type="submission" date="2019-05" db="EMBL/GenBank/DDBJ databases">
        <title>Georgenia *** sp. nov., and Georgenia *** sp. nov., isolated from the intestinal contents of plateau pika (Ochotona curzoniae) in the Qinghai-Tibet plateau of China.</title>
        <authorList>
            <person name="Tian Z."/>
        </authorList>
    </citation>
    <scope>NUCLEOTIDE SEQUENCE [LARGE SCALE GENOMIC DNA]</scope>
    <source>
        <strain evidence="1 2">Z443</strain>
    </source>
</reference>
<evidence type="ECO:0000313" key="2">
    <source>
        <dbReference type="Proteomes" id="UP000314616"/>
    </source>
</evidence>
<accession>A0A5B8CAC2</accession>
<proteinExistence type="predicted"/>